<comment type="caution">
    <text evidence="13">The sequence shown here is derived from an EMBL/GenBank/DDBJ whole genome shotgun (WGS) entry which is preliminary data.</text>
</comment>
<dbReference type="PANTHER" id="PTHR11685">
    <property type="entry name" value="RBR FAMILY RING FINGER AND IBR DOMAIN-CONTAINING"/>
    <property type="match status" value="1"/>
</dbReference>
<evidence type="ECO:0000313" key="14">
    <source>
        <dbReference type="Proteomes" id="UP000785679"/>
    </source>
</evidence>
<reference evidence="13" key="1">
    <citation type="submission" date="2019-06" db="EMBL/GenBank/DDBJ databases">
        <authorList>
            <person name="Zheng W."/>
        </authorList>
    </citation>
    <scope>NUCLEOTIDE SEQUENCE</scope>
    <source>
        <strain evidence="13">QDHG01</strain>
    </source>
</reference>
<proteinExistence type="predicted"/>
<dbReference type="InterPro" id="IPR013083">
    <property type="entry name" value="Znf_RING/FYVE/PHD"/>
</dbReference>
<keyword evidence="3" id="KW-0808">Transferase</keyword>
<dbReference type="GO" id="GO:0061630">
    <property type="term" value="F:ubiquitin protein ligase activity"/>
    <property type="evidence" value="ECO:0007669"/>
    <property type="project" value="UniProtKB-EC"/>
</dbReference>
<evidence type="ECO:0000256" key="10">
    <source>
        <dbReference type="SAM" id="Phobius"/>
    </source>
</evidence>
<dbReference type="InterPro" id="IPR031127">
    <property type="entry name" value="E3_UB_ligase_RBR"/>
</dbReference>
<dbReference type="PROSITE" id="PS00518">
    <property type="entry name" value="ZF_RING_1"/>
    <property type="match status" value="1"/>
</dbReference>
<keyword evidence="7" id="KW-0833">Ubl conjugation pathway</keyword>
<dbReference type="InterPro" id="IPR017907">
    <property type="entry name" value="Znf_RING_CS"/>
</dbReference>
<dbReference type="InterPro" id="IPR018957">
    <property type="entry name" value="Znf_C3HC4_RING-type"/>
</dbReference>
<feature type="domain" description="RING-type" evidence="11">
    <location>
        <begin position="207"/>
        <end position="270"/>
    </location>
</feature>
<dbReference type="SUPFAM" id="SSF57850">
    <property type="entry name" value="RING/U-box"/>
    <property type="match status" value="3"/>
</dbReference>
<gene>
    <name evidence="13" type="ORF">FGO68_gene9805</name>
</gene>
<evidence type="ECO:0000256" key="5">
    <source>
        <dbReference type="ARBA" id="ARBA00022737"/>
    </source>
</evidence>
<feature type="transmembrane region" description="Helical" evidence="10">
    <location>
        <begin position="507"/>
        <end position="524"/>
    </location>
</feature>
<dbReference type="AlphaFoldDB" id="A0A8J8T2M5"/>
<feature type="transmembrane region" description="Helical" evidence="10">
    <location>
        <begin position="437"/>
        <end position="464"/>
    </location>
</feature>
<evidence type="ECO:0000256" key="3">
    <source>
        <dbReference type="ARBA" id="ARBA00022679"/>
    </source>
</evidence>
<evidence type="ECO:0000256" key="4">
    <source>
        <dbReference type="ARBA" id="ARBA00022723"/>
    </source>
</evidence>
<dbReference type="PROSITE" id="PS51873">
    <property type="entry name" value="TRIAD"/>
    <property type="match status" value="1"/>
</dbReference>
<feature type="domain" description="RING-type" evidence="12">
    <location>
        <begin position="203"/>
        <end position="421"/>
    </location>
</feature>
<name>A0A8J8T2M5_HALGN</name>
<evidence type="ECO:0000256" key="7">
    <source>
        <dbReference type="ARBA" id="ARBA00022786"/>
    </source>
</evidence>
<evidence type="ECO:0000259" key="12">
    <source>
        <dbReference type="PROSITE" id="PS51873"/>
    </source>
</evidence>
<keyword evidence="10" id="KW-0472">Membrane</keyword>
<evidence type="ECO:0000313" key="13">
    <source>
        <dbReference type="EMBL" id="TNV79999.1"/>
    </source>
</evidence>
<dbReference type="Pfam" id="PF22191">
    <property type="entry name" value="IBR_1"/>
    <property type="match status" value="1"/>
</dbReference>
<keyword evidence="4" id="KW-0479">Metal-binding</keyword>
<evidence type="ECO:0000256" key="6">
    <source>
        <dbReference type="ARBA" id="ARBA00022771"/>
    </source>
</evidence>
<keyword evidence="10" id="KW-0812">Transmembrane</keyword>
<keyword evidence="6 9" id="KW-0863">Zinc-finger</keyword>
<organism evidence="13 14">
    <name type="scientific">Halteria grandinella</name>
    <dbReference type="NCBI Taxonomy" id="5974"/>
    <lineage>
        <taxon>Eukaryota</taxon>
        <taxon>Sar</taxon>
        <taxon>Alveolata</taxon>
        <taxon>Ciliophora</taxon>
        <taxon>Intramacronucleata</taxon>
        <taxon>Spirotrichea</taxon>
        <taxon>Stichotrichia</taxon>
        <taxon>Sporadotrichida</taxon>
        <taxon>Halteriidae</taxon>
        <taxon>Halteria</taxon>
    </lineage>
</organism>
<evidence type="ECO:0000259" key="11">
    <source>
        <dbReference type="PROSITE" id="PS50089"/>
    </source>
</evidence>
<comment type="catalytic activity">
    <reaction evidence="1">
        <text>[E2 ubiquitin-conjugating enzyme]-S-ubiquitinyl-L-cysteine + [acceptor protein]-L-lysine = [E2 ubiquitin-conjugating enzyme]-L-cysteine + [acceptor protein]-N(6)-ubiquitinyl-L-lysine.</text>
        <dbReference type="EC" id="2.3.2.31"/>
    </reaction>
</comment>
<dbReference type="InterPro" id="IPR002867">
    <property type="entry name" value="IBR_dom"/>
</dbReference>
<dbReference type="EC" id="2.3.2.31" evidence="2"/>
<evidence type="ECO:0000256" key="8">
    <source>
        <dbReference type="ARBA" id="ARBA00022833"/>
    </source>
</evidence>
<dbReference type="Gene3D" id="3.30.40.10">
    <property type="entry name" value="Zinc/RING finger domain, C3HC4 (zinc finger)"/>
    <property type="match status" value="1"/>
</dbReference>
<keyword evidence="8" id="KW-0862">Zinc</keyword>
<evidence type="ECO:0000256" key="1">
    <source>
        <dbReference type="ARBA" id="ARBA00001798"/>
    </source>
</evidence>
<dbReference type="GO" id="GO:0016567">
    <property type="term" value="P:protein ubiquitination"/>
    <property type="evidence" value="ECO:0007669"/>
    <property type="project" value="InterPro"/>
</dbReference>
<protein>
    <recommendedName>
        <fullName evidence="2">RBR-type E3 ubiquitin transferase</fullName>
        <ecNumber evidence="2">2.3.2.31</ecNumber>
    </recommendedName>
</protein>
<dbReference type="SMART" id="SM00647">
    <property type="entry name" value="IBR"/>
    <property type="match status" value="2"/>
</dbReference>
<dbReference type="InterPro" id="IPR044066">
    <property type="entry name" value="TRIAD_supradom"/>
</dbReference>
<dbReference type="OrthoDB" id="311800at2759"/>
<dbReference type="Pfam" id="PF00097">
    <property type="entry name" value="zf-C3HC4"/>
    <property type="match status" value="1"/>
</dbReference>
<evidence type="ECO:0000256" key="9">
    <source>
        <dbReference type="PROSITE-ProRule" id="PRU00175"/>
    </source>
</evidence>
<dbReference type="CDD" id="cd20336">
    <property type="entry name" value="Rcat_RBR"/>
    <property type="match status" value="1"/>
</dbReference>
<accession>A0A8J8T2M5</accession>
<dbReference type="Proteomes" id="UP000785679">
    <property type="component" value="Unassembled WGS sequence"/>
</dbReference>
<keyword evidence="14" id="KW-1185">Reference proteome</keyword>
<dbReference type="EMBL" id="RRYP01008118">
    <property type="protein sequence ID" value="TNV79999.1"/>
    <property type="molecule type" value="Genomic_DNA"/>
</dbReference>
<keyword evidence="10" id="KW-1133">Transmembrane helix</keyword>
<sequence>MKFGNNIKEQTMSYDDIESNRWARRSTNRNPSIGLINRSIVQTNDMLSYGSELESPLLNRGDSYEYRRLPRLRSIIDNLQNLRQNSWGANSPPSNPSYQDIFANPTQFRKQFSLEQSETFSQMCIMGVRYEHCIYAVLCAQQPGIEGAYSFLNDIDPSTGLFYHEFVPSQYSQNCDICDKHESYLHPQKNRLMKSMTEKAGPSSFTCEICYEEIKLTNTNQFGPGDPQSIAQSYETLKCGHQYCTDCLKASLQFHVEQAQVEKLLCPRYKCGIKLEEELIMKLFSDSKPLMDKLNRFRKQRELETDPLVRFCVKPGCDGHMKAESISVRKVTCEKCQTVVCFKCREEYHGWWTSCEKNMEKKYKELAKGDINISFCPMCKAKISKNEGCNHMSCVICHYQWCWICGATYTDNHFNPLNPLGCGGQHFTEKRVWYIQIWINLGWLLFALIALPIILVFALPVLCASCICQQRRTAEYFFSTTWPMFILGILLTILCFCLGVVADLIVVPLVIVFGIPYFIITQCYEKYKVRKRAKETFKRVHQNGGQAMIY</sequence>
<keyword evidence="5" id="KW-0677">Repeat</keyword>
<feature type="transmembrane region" description="Helical" evidence="10">
    <location>
        <begin position="476"/>
        <end position="501"/>
    </location>
</feature>
<dbReference type="GO" id="GO:0008270">
    <property type="term" value="F:zinc ion binding"/>
    <property type="evidence" value="ECO:0007669"/>
    <property type="project" value="UniProtKB-KW"/>
</dbReference>
<dbReference type="Gene3D" id="1.20.120.1750">
    <property type="match status" value="1"/>
</dbReference>
<dbReference type="PROSITE" id="PS50089">
    <property type="entry name" value="ZF_RING_2"/>
    <property type="match status" value="1"/>
</dbReference>
<dbReference type="Pfam" id="PF01485">
    <property type="entry name" value="IBR"/>
    <property type="match status" value="1"/>
</dbReference>
<evidence type="ECO:0000256" key="2">
    <source>
        <dbReference type="ARBA" id="ARBA00012251"/>
    </source>
</evidence>
<dbReference type="InterPro" id="IPR001841">
    <property type="entry name" value="Znf_RING"/>
</dbReference>